<dbReference type="STRING" id="6945.B7P5I5"/>
<sequence length="422" mass="45292">MWRCKNAVGRSRTQRCQPAASTPCRRFGSMLALGAALGCMAGCLLAQVVGRRYTLLVCAVGFGGAWTCLFMASTTLLLYIGRFSTGFFTGIVDRASLAPAQGGCLQLAITVGILYSFTVGRFLDWAWLALSCTIPALVLASLSQFCVESPRWLLLHDQRKRATEALRLLRSSEADVEDECHAIETTFASVRIPGTHVLLALHVMFLQQFSGINMIIFYASTTFANAGLSLAASDVSILVGVLQVAATAVAVSLMDVIGRRRMLLASALVCTASMLAMGLLDTLGTPSASGAPPTMAERLPVPLMAFFVAGFSLGLGPVTWLLAAELVPLRDHGLLMGVTCAFNWACAFAVTLFFESVHTTFKFSGLGWFFSSVSLVGSLLVAMFLPETSRRSLEQILIEAPRKEPVELPSVRTGQISARRGQ</sequence>
<evidence type="ECO:0000313" key="8">
    <source>
        <dbReference type="EnsemblMetazoa" id="ISCW001376-PA"/>
    </source>
</evidence>
<dbReference type="Gene3D" id="1.20.1250.20">
    <property type="entry name" value="MFS general substrate transporter like domains"/>
    <property type="match status" value="2"/>
</dbReference>
<feature type="transmembrane region" description="Helical" evidence="5">
    <location>
        <begin position="125"/>
        <end position="147"/>
    </location>
</feature>
<protein>
    <submittedName>
        <fullName evidence="7 8">Sugar transporter, putative</fullName>
        <ecNumber evidence="7">1.3.1.74</ecNumber>
    </submittedName>
</protein>
<dbReference type="VEuPathDB" id="VectorBase:ISCW001376"/>
<dbReference type="InterPro" id="IPR005828">
    <property type="entry name" value="MFS_sugar_transport-like"/>
</dbReference>
<dbReference type="PANTHER" id="PTHR48021:SF1">
    <property type="entry name" value="GH07001P-RELATED"/>
    <property type="match status" value="1"/>
</dbReference>
<dbReference type="InterPro" id="IPR003663">
    <property type="entry name" value="Sugar/inositol_transpt"/>
</dbReference>
<dbReference type="InterPro" id="IPR036259">
    <property type="entry name" value="MFS_trans_sf"/>
</dbReference>
<dbReference type="EMBL" id="DS640832">
    <property type="protein sequence ID" value="EEC01857.1"/>
    <property type="molecule type" value="Genomic_DNA"/>
</dbReference>
<evidence type="ECO:0000313" key="7">
    <source>
        <dbReference type="EMBL" id="EEC01857.1"/>
    </source>
</evidence>
<dbReference type="GO" id="GO:0022857">
    <property type="term" value="F:transmembrane transporter activity"/>
    <property type="evidence" value="ECO:0000318"/>
    <property type="project" value="GO_Central"/>
</dbReference>
<name>B7P5I5_IXOSC</name>
<dbReference type="EMBL" id="ABJB010059015">
    <property type="status" value="NOT_ANNOTATED_CDS"/>
    <property type="molecule type" value="Genomic_DNA"/>
</dbReference>
<dbReference type="InterPro" id="IPR050549">
    <property type="entry name" value="MFS_Trehalose_Transporter"/>
</dbReference>
<dbReference type="SUPFAM" id="SSF103473">
    <property type="entry name" value="MFS general substrate transporter"/>
    <property type="match status" value="1"/>
</dbReference>
<proteinExistence type="predicted"/>
<dbReference type="InParanoid" id="B7P5I5"/>
<dbReference type="PROSITE" id="PS50850">
    <property type="entry name" value="MFS"/>
    <property type="match status" value="1"/>
</dbReference>
<dbReference type="OrthoDB" id="6612291at2759"/>
<feature type="domain" description="Major facilitator superfamily (MFS) profile" evidence="6">
    <location>
        <begin position="1"/>
        <end position="389"/>
    </location>
</feature>
<feature type="transmembrane region" description="Helical" evidence="5">
    <location>
        <begin position="334"/>
        <end position="354"/>
    </location>
</feature>
<dbReference type="EC" id="1.3.1.74" evidence="7"/>
<evidence type="ECO:0000256" key="5">
    <source>
        <dbReference type="SAM" id="Phobius"/>
    </source>
</evidence>
<keyword evidence="9" id="KW-1185">Reference proteome</keyword>
<keyword evidence="3 5" id="KW-1133">Transmembrane helix</keyword>
<dbReference type="GO" id="GO:0055085">
    <property type="term" value="P:transmembrane transport"/>
    <property type="evidence" value="ECO:0000318"/>
    <property type="project" value="GO_Central"/>
</dbReference>
<feature type="transmembrane region" description="Helical" evidence="5">
    <location>
        <begin position="366"/>
        <end position="385"/>
    </location>
</feature>
<feature type="transmembrane region" description="Helical" evidence="5">
    <location>
        <begin position="100"/>
        <end position="119"/>
    </location>
</feature>
<feature type="transmembrane region" description="Helical" evidence="5">
    <location>
        <begin position="263"/>
        <end position="283"/>
    </location>
</feature>
<evidence type="ECO:0000256" key="3">
    <source>
        <dbReference type="ARBA" id="ARBA00022989"/>
    </source>
</evidence>
<dbReference type="EnsemblMetazoa" id="ISCW001376-RA">
    <property type="protein sequence ID" value="ISCW001376-PA"/>
    <property type="gene ID" value="ISCW001376"/>
</dbReference>
<dbReference type="InterPro" id="IPR020846">
    <property type="entry name" value="MFS_dom"/>
</dbReference>
<feature type="transmembrane region" description="Helical" evidence="5">
    <location>
        <begin position="303"/>
        <end position="322"/>
    </location>
</feature>
<keyword evidence="4 5" id="KW-0472">Membrane</keyword>
<dbReference type="PANTHER" id="PTHR48021">
    <property type="match status" value="1"/>
</dbReference>
<dbReference type="VEuPathDB" id="VectorBase:ISCI001376"/>
<feature type="transmembrane region" description="Helical" evidence="5">
    <location>
        <begin position="53"/>
        <end position="79"/>
    </location>
</feature>
<keyword evidence="7" id="KW-0762">Sugar transport</keyword>
<keyword evidence="2 5" id="KW-0812">Transmembrane</keyword>
<evidence type="ECO:0000256" key="4">
    <source>
        <dbReference type="ARBA" id="ARBA00023136"/>
    </source>
</evidence>
<dbReference type="EMBL" id="ABJB010432004">
    <property type="status" value="NOT_ANNOTATED_CDS"/>
    <property type="molecule type" value="Genomic_DNA"/>
</dbReference>
<accession>B7P5I5</accession>
<evidence type="ECO:0000313" key="9">
    <source>
        <dbReference type="Proteomes" id="UP000001555"/>
    </source>
</evidence>
<feature type="transmembrane region" description="Helical" evidence="5">
    <location>
        <begin position="27"/>
        <end position="47"/>
    </location>
</feature>
<reference evidence="8" key="2">
    <citation type="submission" date="2020-05" db="UniProtKB">
        <authorList>
            <consortium name="EnsemblMetazoa"/>
        </authorList>
    </citation>
    <scope>IDENTIFICATION</scope>
    <source>
        <strain evidence="8">wikel</strain>
    </source>
</reference>
<feature type="transmembrane region" description="Helical" evidence="5">
    <location>
        <begin position="231"/>
        <end position="251"/>
    </location>
</feature>
<dbReference type="GO" id="GO:0016020">
    <property type="term" value="C:membrane"/>
    <property type="evidence" value="ECO:0000318"/>
    <property type="project" value="GO_Central"/>
</dbReference>
<dbReference type="AlphaFoldDB" id="B7P5I5"/>
<keyword evidence="7" id="KW-0560">Oxidoreductase</keyword>
<evidence type="ECO:0000256" key="2">
    <source>
        <dbReference type="ARBA" id="ARBA00022692"/>
    </source>
</evidence>
<dbReference type="VEuPathDB" id="VectorBase:ISCP_014370"/>
<dbReference type="PRINTS" id="PR00171">
    <property type="entry name" value="SUGRTRNSPORT"/>
</dbReference>
<dbReference type="Pfam" id="PF00083">
    <property type="entry name" value="Sugar_tr"/>
    <property type="match status" value="1"/>
</dbReference>
<evidence type="ECO:0000256" key="1">
    <source>
        <dbReference type="ARBA" id="ARBA00004141"/>
    </source>
</evidence>
<evidence type="ECO:0000259" key="6">
    <source>
        <dbReference type="PROSITE" id="PS50850"/>
    </source>
</evidence>
<gene>
    <name evidence="7" type="ORF">IscW_ISCW001376</name>
</gene>
<organism>
    <name type="scientific">Ixodes scapularis</name>
    <name type="common">Black-legged tick</name>
    <name type="synonym">Deer tick</name>
    <dbReference type="NCBI Taxonomy" id="6945"/>
    <lineage>
        <taxon>Eukaryota</taxon>
        <taxon>Metazoa</taxon>
        <taxon>Ecdysozoa</taxon>
        <taxon>Arthropoda</taxon>
        <taxon>Chelicerata</taxon>
        <taxon>Arachnida</taxon>
        <taxon>Acari</taxon>
        <taxon>Parasitiformes</taxon>
        <taxon>Ixodida</taxon>
        <taxon>Ixodoidea</taxon>
        <taxon>Ixodidae</taxon>
        <taxon>Ixodinae</taxon>
        <taxon>Ixodes</taxon>
    </lineage>
</organism>
<dbReference type="GO" id="GO:0032440">
    <property type="term" value="F:2-alkenal reductase [NAD(P)H] activity"/>
    <property type="evidence" value="ECO:0007669"/>
    <property type="project" value="UniProtKB-EC"/>
</dbReference>
<dbReference type="FunFam" id="1.20.1250.20:FF:001329">
    <property type="entry name" value="Sugar transporter, putative"/>
    <property type="match status" value="1"/>
</dbReference>
<feature type="transmembrane region" description="Helical" evidence="5">
    <location>
        <begin position="197"/>
        <end position="219"/>
    </location>
</feature>
<reference evidence="7 9" key="1">
    <citation type="submission" date="2008-03" db="EMBL/GenBank/DDBJ databases">
        <title>Annotation of Ixodes scapularis.</title>
        <authorList>
            <consortium name="Ixodes scapularis Genome Project Consortium"/>
            <person name="Caler E."/>
            <person name="Hannick L.I."/>
            <person name="Bidwell S."/>
            <person name="Joardar V."/>
            <person name="Thiagarajan M."/>
            <person name="Amedeo P."/>
            <person name="Galinsky K.J."/>
            <person name="Schobel S."/>
            <person name="Inman J."/>
            <person name="Hostetler J."/>
            <person name="Miller J."/>
            <person name="Hammond M."/>
            <person name="Megy K."/>
            <person name="Lawson D."/>
            <person name="Kodira C."/>
            <person name="Sutton G."/>
            <person name="Meyer J."/>
            <person name="Hill C.A."/>
            <person name="Birren B."/>
            <person name="Nene V."/>
            <person name="Collins F."/>
            <person name="Alarcon-Chaidez F."/>
            <person name="Wikel S."/>
            <person name="Strausberg R."/>
        </authorList>
    </citation>
    <scope>NUCLEOTIDE SEQUENCE [LARGE SCALE GENOMIC DNA]</scope>
    <source>
        <strain evidence="9">Wikel</strain>
        <strain evidence="7">Wikel colony</strain>
    </source>
</reference>
<keyword evidence="7" id="KW-0813">Transport</keyword>
<dbReference type="Proteomes" id="UP000001555">
    <property type="component" value="Unassembled WGS sequence"/>
</dbReference>
<dbReference type="EMBL" id="ABJB011002029">
    <property type="status" value="NOT_ANNOTATED_CDS"/>
    <property type="molecule type" value="Genomic_DNA"/>
</dbReference>
<comment type="subcellular location">
    <subcellularLocation>
        <location evidence="1">Membrane</location>
        <topology evidence="1">Multi-pass membrane protein</topology>
    </subcellularLocation>
</comment>
<dbReference type="HOGENOM" id="CLU_001265_30_5_1"/>
<dbReference type="PaxDb" id="6945-B7P5I5"/>